<keyword evidence="1" id="KW-1133">Transmembrane helix</keyword>
<dbReference type="Gene3D" id="1.25.40.10">
    <property type="entry name" value="Tetratricopeptide repeat domain"/>
    <property type="match status" value="1"/>
</dbReference>
<dbReference type="SUPFAM" id="SSF48452">
    <property type="entry name" value="TPR-like"/>
    <property type="match status" value="1"/>
</dbReference>
<accession>A0A3B0WQ66</accession>
<evidence type="ECO:0000256" key="1">
    <source>
        <dbReference type="SAM" id="Phobius"/>
    </source>
</evidence>
<dbReference type="AlphaFoldDB" id="A0A3B0WQ66"/>
<dbReference type="InterPro" id="IPR032710">
    <property type="entry name" value="NTF2-like_dom_sf"/>
</dbReference>
<dbReference type="Pfam" id="PF24125">
    <property type="entry name" value="Cds6_C"/>
    <property type="match status" value="1"/>
</dbReference>
<evidence type="ECO:0000259" key="2">
    <source>
        <dbReference type="Pfam" id="PF24125"/>
    </source>
</evidence>
<dbReference type="SUPFAM" id="SSF54427">
    <property type="entry name" value="NTF2-like"/>
    <property type="match status" value="1"/>
</dbReference>
<feature type="domain" description="Cds6 C-terminal" evidence="2">
    <location>
        <begin position="200"/>
        <end position="305"/>
    </location>
</feature>
<sequence>MVKQGFVLCTLKEYSQRVIKQLAYVIQGLVFVLLTLVFSGYVMADEKLAVLVKQAEQFQLGWDAAQKGKLEQANKIWSALNHEEIEVPELSRALQNNLAVLLMKQQAYKEAEKRLDSALKADIQVATTLSNLNQLYAYEAQKSYQKIFSQTLVTPPVGELLYFDVKNSALPTEYVSIKLPEFSPEEAFLYQPETQEILAVTARLEQWRTAWANQDIQSYLSFYHSKEFVPKDGMRHSIWKESRHRSLKRPKFIKIEFDEVQVVQLDKDLVRTRFLQKYESNSFKDSVYKVVLWQLDGNQWKVVQEVVASEKS</sequence>
<dbReference type="InterPro" id="IPR011990">
    <property type="entry name" value="TPR-like_helical_dom_sf"/>
</dbReference>
<dbReference type="Gene3D" id="3.10.450.50">
    <property type="match status" value="1"/>
</dbReference>
<dbReference type="EMBL" id="UOFB01000137">
    <property type="protein sequence ID" value="VAW46396.1"/>
    <property type="molecule type" value="Genomic_DNA"/>
</dbReference>
<reference evidence="3" key="1">
    <citation type="submission" date="2018-06" db="EMBL/GenBank/DDBJ databases">
        <authorList>
            <person name="Zhirakovskaya E."/>
        </authorList>
    </citation>
    <scope>NUCLEOTIDE SEQUENCE</scope>
</reference>
<gene>
    <name evidence="3" type="ORF">MNBD_GAMMA04-1853</name>
</gene>
<keyword evidence="1" id="KW-0812">Transmembrane</keyword>
<feature type="transmembrane region" description="Helical" evidence="1">
    <location>
        <begin position="22"/>
        <end position="44"/>
    </location>
</feature>
<organism evidence="3">
    <name type="scientific">hydrothermal vent metagenome</name>
    <dbReference type="NCBI Taxonomy" id="652676"/>
    <lineage>
        <taxon>unclassified sequences</taxon>
        <taxon>metagenomes</taxon>
        <taxon>ecological metagenomes</taxon>
    </lineage>
</organism>
<proteinExistence type="predicted"/>
<name>A0A3B0WQ66_9ZZZZ</name>
<dbReference type="InterPro" id="IPR056203">
    <property type="entry name" value="Cds6_C"/>
</dbReference>
<evidence type="ECO:0000313" key="3">
    <source>
        <dbReference type="EMBL" id="VAW46396.1"/>
    </source>
</evidence>
<keyword evidence="1" id="KW-0472">Membrane</keyword>
<protein>
    <recommendedName>
        <fullName evidence="2">Cds6 C-terminal domain-containing protein</fullName>
    </recommendedName>
</protein>